<keyword evidence="3" id="KW-0547">Nucleotide-binding</keyword>
<dbReference type="PANTHER" id="PTHR30121:SF6">
    <property type="entry name" value="SLR6007 PROTEIN"/>
    <property type="match status" value="1"/>
</dbReference>
<name>A0A0A2ECL4_9PORP</name>
<accession>A0A0A2ECL4</accession>
<dbReference type="Proteomes" id="UP000030103">
    <property type="component" value="Unassembled WGS sequence"/>
</dbReference>
<gene>
    <name evidence="3" type="ORF">HQ47_05795</name>
</gene>
<reference evidence="3 4" key="1">
    <citation type="submission" date="2014-09" db="EMBL/GenBank/DDBJ databases">
        <title>Draft Genome Sequence of Porphyromonas macacae COT-192_OH2859.</title>
        <authorList>
            <person name="Wallis C."/>
            <person name="Deusch O."/>
            <person name="O'Flynn C."/>
            <person name="Davis I."/>
            <person name="Horsfall A."/>
            <person name="Kirkwood N."/>
            <person name="Harris S."/>
            <person name="Eisen J.A."/>
            <person name="Coil D.A."/>
            <person name="Darling A.E."/>
            <person name="Jospin G."/>
            <person name="Alexiev A."/>
        </authorList>
    </citation>
    <scope>NUCLEOTIDE SEQUENCE [LARGE SCALE GENOMIC DNA]</scope>
    <source>
        <strain evidence="4">COT-192 OH2859</strain>
    </source>
</reference>
<feature type="domain" description="Helicase HerA-like C-terminal" evidence="2">
    <location>
        <begin position="11"/>
        <end position="496"/>
    </location>
</feature>
<dbReference type="PANTHER" id="PTHR30121">
    <property type="entry name" value="UNCHARACTERIZED PROTEIN YJGR-RELATED"/>
    <property type="match status" value="1"/>
</dbReference>
<dbReference type="GO" id="GO:0005524">
    <property type="term" value="F:ATP binding"/>
    <property type="evidence" value="ECO:0007669"/>
    <property type="project" value="UniProtKB-KW"/>
</dbReference>
<dbReference type="EMBL" id="JRFA01000015">
    <property type="protein sequence ID" value="KGN74179.1"/>
    <property type="molecule type" value="Genomic_DNA"/>
</dbReference>
<feature type="region of interest" description="Disordered" evidence="1">
    <location>
        <begin position="434"/>
        <end position="461"/>
    </location>
</feature>
<keyword evidence="3" id="KW-0067">ATP-binding</keyword>
<sequence length="497" mass="54967">MYDKNGMAFIAKSDQKDIHIIPKMANRHGLITGATGTGKTVTLQTLAETFSRMGVPVFAADVKGDLSGAASAGGNKSSVVERVEKFGLTEQGFKFQGSPVEFWDVFGAQGHKMRTTVSEIGPLLLERLLGLNETQGAVLSLLFKIADDQNLLLLDMKDLREMVNYVGMNRKDYMNNYGNISPATIGAIQRSLMRLETEGLSCFFGEPALSIADLMQTRNGMGVINILASDKLVHHPKVYTTLMLWILSEIFEQMPEVGDPEKPKMVFFFDEAHLLFSDMSKDLLERVDRIVRLIRSKGVGIYFVTQNPGDVPECILGQLGNRIQHALRAYTPRDQKAVKIAADTFRSNPTFDTQGAITELKIGEALISVLDEKGAPTIVERASILPPEGQVGPIDNAARRQLINESLLQMKYAQEIDRESAYEVLTARLHRDAEEKKAEKTAQQQAKETAGRTPSKPQDSFVEDMVKNVGRSMSRQIGNNLARTLTRGIMGVLFGKK</sequence>
<dbReference type="SUPFAM" id="SSF52540">
    <property type="entry name" value="P-loop containing nucleoside triphosphate hydrolases"/>
    <property type="match status" value="1"/>
</dbReference>
<proteinExistence type="predicted"/>
<dbReference type="InterPro" id="IPR033186">
    <property type="entry name" value="HerA_C"/>
</dbReference>
<dbReference type="STRING" id="28115.HQ47_05795"/>
<protein>
    <submittedName>
        <fullName evidence="3">ATP-binding protein</fullName>
    </submittedName>
</protein>
<dbReference type="InterPro" id="IPR051162">
    <property type="entry name" value="T4SS_component"/>
</dbReference>
<dbReference type="Pfam" id="PF05872">
    <property type="entry name" value="HerA_C"/>
    <property type="match status" value="1"/>
</dbReference>
<dbReference type="AlphaFoldDB" id="A0A0A2ECL4"/>
<dbReference type="OrthoDB" id="9758751at2"/>
<evidence type="ECO:0000256" key="1">
    <source>
        <dbReference type="SAM" id="MobiDB-lite"/>
    </source>
</evidence>
<organism evidence="3 4">
    <name type="scientific">Porphyromonas macacae</name>
    <dbReference type="NCBI Taxonomy" id="28115"/>
    <lineage>
        <taxon>Bacteria</taxon>
        <taxon>Pseudomonadati</taxon>
        <taxon>Bacteroidota</taxon>
        <taxon>Bacteroidia</taxon>
        <taxon>Bacteroidales</taxon>
        <taxon>Porphyromonadaceae</taxon>
        <taxon>Porphyromonas</taxon>
    </lineage>
</organism>
<evidence type="ECO:0000259" key="2">
    <source>
        <dbReference type="Pfam" id="PF05872"/>
    </source>
</evidence>
<dbReference type="eggNOG" id="COG0433">
    <property type="taxonomic scope" value="Bacteria"/>
</dbReference>
<dbReference type="InterPro" id="IPR027417">
    <property type="entry name" value="P-loop_NTPase"/>
</dbReference>
<dbReference type="RefSeq" id="WP_036873938.1">
    <property type="nucleotide sequence ID" value="NZ_JRFA01000015.1"/>
</dbReference>
<evidence type="ECO:0000313" key="3">
    <source>
        <dbReference type="EMBL" id="KGN74179.1"/>
    </source>
</evidence>
<evidence type="ECO:0000313" key="4">
    <source>
        <dbReference type="Proteomes" id="UP000030103"/>
    </source>
</evidence>
<comment type="caution">
    <text evidence="3">The sequence shown here is derived from an EMBL/GenBank/DDBJ whole genome shotgun (WGS) entry which is preliminary data.</text>
</comment>
<dbReference type="Gene3D" id="3.40.50.300">
    <property type="entry name" value="P-loop containing nucleotide triphosphate hydrolases"/>
    <property type="match status" value="2"/>
</dbReference>
<keyword evidence="4" id="KW-1185">Reference proteome</keyword>